<comment type="caution">
    <text evidence="2">The sequence shown here is derived from an EMBL/GenBank/DDBJ whole genome shotgun (WGS) entry which is preliminary data.</text>
</comment>
<dbReference type="RefSeq" id="WP_218847820.1">
    <property type="nucleotide sequence ID" value="NZ_JARUMH010000018.1"/>
</dbReference>
<feature type="compositionally biased region" description="Polar residues" evidence="1">
    <location>
        <begin position="53"/>
        <end position="63"/>
    </location>
</feature>
<name>A0A8I0P338_9ACTN</name>
<dbReference type="Proteomes" id="UP000629287">
    <property type="component" value="Unassembled WGS sequence"/>
</dbReference>
<evidence type="ECO:0000313" key="2">
    <source>
        <dbReference type="EMBL" id="MBE1594498.1"/>
    </source>
</evidence>
<organism evidence="2 3">
    <name type="scientific">Streptomyces stelliscabiei</name>
    <dbReference type="NCBI Taxonomy" id="146820"/>
    <lineage>
        <taxon>Bacteria</taxon>
        <taxon>Bacillati</taxon>
        <taxon>Actinomycetota</taxon>
        <taxon>Actinomycetes</taxon>
        <taxon>Kitasatosporales</taxon>
        <taxon>Streptomycetaceae</taxon>
        <taxon>Streptomyces</taxon>
    </lineage>
</organism>
<evidence type="ECO:0000313" key="3">
    <source>
        <dbReference type="Proteomes" id="UP000629287"/>
    </source>
</evidence>
<reference evidence="2 3" key="1">
    <citation type="submission" date="2020-10" db="EMBL/GenBank/DDBJ databases">
        <title>Sequencing the genomes of 1000 actinobacteria strains.</title>
        <authorList>
            <person name="Klenk H.-P."/>
        </authorList>
    </citation>
    <scope>NUCLEOTIDE SEQUENCE [LARGE SCALE GENOMIC DNA]</scope>
    <source>
        <strain evidence="2 3">DSM 41803</strain>
    </source>
</reference>
<gene>
    <name evidence="2" type="ORF">H4687_000627</name>
</gene>
<keyword evidence="3" id="KW-1185">Reference proteome</keyword>
<feature type="region of interest" description="Disordered" evidence="1">
    <location>
        <begin position="28"/>
        <end position="63"/>
    </location>
</feature>
<evidence type="ECO:0000256" key="1">
    <source>
        <dbReference type="SAM" id="MobiDB-lite"/>
    </source>
</evidence>
<proteinExistence type="predicted"/>
<accession>A0A8I0P338</accession>
<protein>
    <submittedName>
        <fullName evidence="2">Uncharacterized protein</fullName>
    </submittedName>
</protein>
<dbReference type="AlphaFoldDB" id="A0A8I0P338"/>
<dbReference type="EMBL" id="JADBGF010000001">
    <property type="protein sequence ID" value="MBE1594498.1"/>
    <property type="molecule type" value="Genomic_DNA"/>
</dbReference>
<sequence>MNRALWGVAELMAPPVCLTGSSRMFVPKAKPAATGGTDSRRVDDFSPGASRPSAPSNSWLRRA</sequence>